<sequence length="1058" mass="117906">MESNAECAIAGSVDTFDLPIKATSNRYHLSPCAREYMSECETSVKCCRFCHLVLSSSATAAHPDEPNSRWSSITASDISPRKPRLQESADNDDGVSSNGDMCASSQVDNEKNCMSSGRMGCSLDGNPSSGINGTKMLSCCHTSKSINRFETKEQQYRFALEWLGRTMKHLNNLENLGYGQVFRQTQLHHLRYMETSADNNSGDVQTVAKVLHGWIKFDSEFRRIYNVICKTYHRLLRNEVYMNLLRTNSLHMLETGELGSNATHVTDSLPPKDSIRQSELYGKLVSIWYTKLSELRCRNIREFRQYVLDAVSDLIDQSAPRAWVFVQDIEPISLLLNDVNLDNSSSKTVATAAASFGLSDADSSSCDGDARDAALHSVDSHITNAANSRDEPPVLSYSTGDVIEYVLETADAAAEYCEDEEIDDYEAIYEEAVQIMNQYCEKRGISEEGSLEYVNRVSDLSNRLLPRFLNVTEKMPVYNDSFHDCFLGYIRHPSSEGSFMLNSGSCGAFDHVARASDADRTSKGSSPSFIRRPSDLKLGVRAEGGYDPEMSRWFSRNRFVSLLYRTNLTVIDAVRLTPLDSSAPRKLVVFTRGDLKDLFLNGGGTHATENIDLSSIIRSESLDTVLDESSCDSEFQPTRHSRNGSRNLMRALLNEDLAADEIDNVVSRWFPTLVWNGPAVKGDATEEAEDYTCISDGWYPSAAITPLTGDIATLQRDTWLSRLRLFNSFTSRHLHRLHGERTGVEPRIKYDSGGYASLHDFRPLRAMCDFANHIPIRYTIKSQSHQGDGPNGWIQSLFGVEPYDSKIACDAIKTNEGDQYTFPLDGMHCGINAVVVPIHRRAAEHSDSYRMISDICDCLTDYIYPPLYDQHAFMCQGLGSSENSSATCSTHSSGRDIEYMATDAEDFASRPIDTCCIGKVFVSRHSSLCIEPLCNPESTERILAQIEHMRNVMDGIDCILRLCEKWKVVTLSLPATLRCCSPANAMTEREPPNSNGGTTTTMPIGTYMRCLATATHLSTSLCRGTFPVAVNMIFPDEVCDTDIERNLASIFTNRVGAF</sequence>
<dbReference type="EMBL" id="JAHBMH010000024">
    <property type="protein sequence ID" value="KAK1938542.1"/>
    <property type="molecule type" value="Genomic_DNA"/>
</dbReference>
<feature type="compositionally biased region" description="Polar residues" evidence="1">
    <location>
        <begin position="94"/>
        <end position="107"/>
    </location>
</feature>
<name>A0AAD9LK51_BABDI</name>
<keyword evidence="3" id="KW-1185">Reference proteome</keyword>
<protein>
    <submittedName>
        <fullName evidence="2">Uncharacterized protein</fullName>
    </submittedName>
</protein>
<reference evidence="2" key="1">
    <citation type="journal article" date="2014" name="Nucleic Acids Res.">
        <title>The evolutionary dynamics of variant antigen genes in Babesia reveal a history of genomic innovation underlying host-parasite interaction.</title>
        <authorList>
            <person name="Jackson A.P."/>
            <person name="Otto T.D."/>
            <person name="Darby A."/>
            <person name="Ramaprasad A."/>
            <person name="Xia D."/>
            <person name="Echaide I.E."/>
            <person name="Farber M."/>
            <person name="Gahlot S."/>
            <person name="Gamble J."/>
            <person name="Gupta D."/>
            <person name="Gupta Y."/>
            <person name="Jackson L."/>
            <person name="Malandrin L."/>
            <person name="Malas T.B."/>
            <person name="Moussa E."/>
            <person name="Nair M."/>
            <person name="Reid A.J."/>
            <person name="Sanders M."/>
            <person name="Sharma J."/>
            <person name="Tracey A."/>
            <person name="Quail M.A."/>
            <person name="Weir W."/>
            <person name="Wastling J.M."/>
            <person name="Hall N."/>
            <person name="Willadsen P."/>
            <person name="Lingelbach K."/>
            <person name="Shiels B."/>
            <person name="Tait A."/>
            <person name="Berriman M."/>
            <person name="Allred D.R."/>
            <person name="Pain A."/>
        </authorList>
    </citation>
    <scope>NUCLEOTIDE SEQUENCE</scope>
    <source>
        <strain evidence="2">1802A</strain>
    </source>
</reference>
<evidence type="ECO:0000256" key="1">
    <source>
        <dbReference type="SAM" id="MobiDB-lite"/>
    </source>
</evidence>
<comment type="caution">
    <text evidence="2">The sequence shown here is derived from an EMBL/GenBank/DDBJ whole genome shotgun (WGS) entry which is preliminary data.</text>
</comment>
<feature type="region of interest" description="Disordered" evidence="1">
    <location>
        <begin position="60"/>
        <end position="107"/>
    </location>
</feature>
<feature type="compositionally biased region" description="Polar residues" evidence="1">
    <location>
        <begin position="68"/>
        <end position="77"/>
    </location>
</feature>
<gene>
    <name evidence="2" type="ORF">X943_002186</name>
</gene>
<organism evidence="2 3">
    <name type="scientific">Babesia divergens</name>
    <dbReference type="NCBI Taxonomy" id="32595"/>
    <lineage>
        <taxon>Eukaryota</taxon>
        <taxon>Sar</taxon>
        <taxon>Alveolata</taxon>
        <taxon>Apicomplexa</taxon>
        <taxon>Aconoidasida</taxon>
        <taxon>Piroplasmida</taxon>
        <taxon>Babesiidae</taxon>
        <taxon>Babesia</taxon>
    </lineage>
</organism>
<proteinExistence type="predicted"/>
<dbReference type="AlphaFoldDB" id="A0AAD9LK51"/>
<evidence type="ECO:0000313" key="2">
    <source>
        <dbReference type="EMBL" id="KAK1938542.1"/>
    </source>
</evidence>
<accession>A0AAD9LK51</accession>
<reference evidence="2" key="2">
    <citation type="submission" date="2021-05" db="EMBL/GenBank/DDBJ databases">
        <authorList>
            <person name="Pain A."/>
        </authorList>
    </citation>
    <scope>NUCLEOTIDE SEQUENCE</scope>
    <source>
        <strain evidence="2">1802A</strain>
    </source>
</reference>
<dbReference type="Proteomes" id="UP001195914">
    <property type="component" value="Unassembled WGS sequence"/>
</dbReference>
<evidence type="ECO:0000313" key="3">
    <source>
        <dbReference type="Proteomes" id="UP001195914"/>
    </source>
</evidence>